<keyword evidence="2" id="KW-1185">Reference proteome</keyword>
<dbReference type="EMBL" id="CP013927">
    <property type="protein sequence ID" value="AMJ76646.1"/>
    <property type="molecule type" value="Genomic_DNA"/>
</dbReference>
<evidence type="ECO:0000313" key="1">
    <source>
        <dbReference type="EMBL" id="AMJ76646.1"/>
    </source>
</evidence>
<dbReference type="RefSeq" id="WP_061093687.1">
    <property type="nucleotide sequence ID" value="NZ_CP013927.1"/>
</dbReference>
<reference evidence="1 2" key="1">
    <citation type="submission" date="2015-12" db="EMBL/GenBank/DDBJ databases">
        <title>Intraspecies pangenome expansion in the marine bacterium Alteromonas.</title>
        <authorList>
            <person name="Lopez-Perez M."/>
            <person name="Rodriguez-Valera F."/>
        </authorList>
    </citation>
    <scope>NUCLEOTIDE SEQUENCE [LARGE SCALE GENOMIC DNA]</scope>
    <source>
        <strain evidence="1 2">LMG 21861</strain>
        <plasmid evidence="1 2">pASTE61-200</plasmid>
    </source>
</reference>
<proteinExistence type="predicted"/>
<keyword evidence="1" id="KW-0614">Plasmid</keyword>
<gene>
    <name evidence="1" type="ORF">AVL57_00430</name>
</gene>
<organism evidence="1 2">
    <name type="scientific">Alteromonas stellipolaris</name>
    <dbReference type="NCBI Taxonomy" id="233316"/>
    <lineage>
        <taxon>Bacteria</taxon>
        <taxon>Pseudomonadati</taxon>
        <taxon>Pseudomonadota</taxon>
        <taxon>Gammaproteobacteria</taxon>
        <taxon>Alteromonadales</taxon>
        <taxon>Alteromonadaceae</taxon>
        <taxon>Alteromonas/Salinimonas group</taxon>
        <taxon>Alteromonas</taxon>
    </lineage>
</organism>
<dbReference type="Proteomes" id="UP000056750">
    <property type="component" value="Plasmid pASTE61-200"/>
</dbReference>
<geneLocation type="plasmid" evidence="1 2">
    <name>pASTE61-200</name>
</geneLocation>
<name>A0ABM5YQG4_9ALTE</name>
<sequence length="206" mass="22935">MKIIQVDPGLKLCPICGHELNFGAYNSRIATRCSECDYYEKAGSLHITSFITAALTEYCVAQKILHWDYENTSIPIHEGMVGNHFLPLIVNRANALSVDNNQFTPLSGKEPLFKCVPDKNSWLSERVVVTEHDYDKDALMYSLTLEVVKFTSVITESLDMAKTLSLSDGKLHPKTIIQPEHGSLLQMAPTHVASTPNQNDEELSLG</sequence>
<evidence type="ECO:0000313" key="2">
    <source>
        <dbReference type="Proteomes" id="UP000056750"/>
    </source>
</evidence>
<accession>A0ABM5YQG4</accession>
<protein>
    <submittedName>
        <fullName evidence="1">Uncharacterized protein</fullName>
    </submittedName>
</protein>